<gene>
    <name evidence="3" type="ORF">IFO69_01945</name>
</gene>
<evidence type="ECO:0000256" key="1">
    <source>
        <dbReference type="SAM" id="SignalP"/>
    </source>
</evidence>
<evidence type="ECO:0000259" key="2">
    <source>
        <dbReference type="Pfam" id="PF11827"/>
    </source>
</evidence>
<feature type="domain" description="DUF3347" evidence="2">
    <location>
        <begin position="59"/>
        <end position="130"/>
    </location>
</feature>
<dbReference type="PROSITE" id="PS51257">
    <property type="entry name" value="PROKAR_LIPOPROTEIN"/>
    <property type="match status" value="1"/>
</dbReference>
<keyword evidence="1" id="KW-0732">Signal</keyword>
<protein>
    <submittedName>
        <fullName evidence="3">DUF3347 domain-containing protein</fullName>
    </submittedName>
</protein>
<keyword evidence="4" id="KW-1185">Reference proteome</keyword>
<evidence type="ECO:0000313" key="4">
    <source>
        <dbReference type="Proteomes" id="UP000647133"/>
    </source>
</evidence>
<dbReference type="EMBL" id="JACYTQ010000001">
    <property type="protein sequence ID" value="MBD8487499.1"/>
    <property type="molecule type" value="Genomic_DNA"/>
</dbReference>
<dbReference type="Pfam" id="PF11827">
    <property type="entry name" value="DUF3347"/>
    <property type="match status" value="1"/>
</dbReference>
<dbReference type="InterPro" id="IPR021782">
    <property type="entry name" value="DUF3347"/>
</dbReference>
<accession>A0ABR9AF91</accession>
<feature type="signal peptide" evidence="1">
    <location>
        <begin position="1"/>
        <end position="19"/>
    </location>
</feature>
<dbReference type="Proteomes" id="UP000647133">
    <property type="component" value="Unassembled WGS sequence"/>
</dbReference>
<proteinExistence type="predicted"/>
<organism evidence="3 4">
    <name type="scientific">Echinicola arenosa</name>
    <dbReference type="NCBI Taxonomy" id="2774144"/>
    <lineage>
        <taxon>Bacteria</taxon>
        <taxon>Pseudomonadati</taxon>
        <taxon>Bacteroidota</taxon>
        <taxon>Cytophagia</taxon>
        <taxon>Cytophagales</taxon>
        <taxon>Cyclobacteriaceae</taxon>
        <taxon>Echinicola</taxon>
    </lineage>
</organism>
<name>A0ABR9AF91_9BACT</name>
<feature type="chain" id="PRO_5045203854" evidence="1">
    <location>
        <begin position="20"/>
        <end position="183"/>
    </location>
</feature>
<reference evidence="3 4" key="1">
    <citation type="submission" date="2020-09" db="EMBL/GenBank/DDBJ databases">
        <title>Echinicola sp. CAU 1574 isolated from sand of Sido Beach.</title>
        <authorList>
            <person name="Kim W."/>
        </authorList>
    </citation>
    <scope>NUCLEOTIDE SEQUENCE [LARGE SCALE GENOMIC DNA]</scope>
    <source>
        <strain evidence="3 4">CAU 1574</strain>
    </source>
</reference>
<comment type="caution">
    <text evidence="3">The sequence shown here is derived from an EMBL/GenBank/DDBJ whole genome shotgun (WGS) entry which is preliminary data.</text>
</comment>
<evidence type="ECO:0000313" key="3">
    <source>
        <dbReference type="EMBL" id="MBD8487499.1"/>
    </source>
</evidence>
<sequence length="183" mass="19693">MKKLSLLGIALAVSMLLLAGCGEKKHEGNHGHEHKMEEKATEEVVANNVSFKEEKAGEIFQHYIHVKTALVNSDADEAANGAKMIVASIGEADGSAEISAAAKSISETSDIKEQRVAFADLSAAVEEALEGQLASGAVYKQYCPMAFNNKGGYWLSDQEGIRNPYFGDKMLKCGRVEKVMGEL</sequence>
<dbReference type="RefSeq" id="WP_192007463.1">
    <property type="nucleotide sequence ID" value="NZ_JACYTQ010000001.1"/>
</dbReference>